<feature type="region of interest" description="Disordered" evidence="6">
    <location>
        <begin position="761"/>
        <end position="801"/>
    </location>
</feature>
<feature type="region of interest" description="Disordered" evidence="6">
    <location>
        <begin position="647"/>
        <end position="676"/>
    </location>
</feature>
<dbReference type="GO" id="GO:0004382">
    <property type="term" value="F:GDP phosphatase activity"/>
    <property type="evidence" value="ECO:0007669"/>
    <property type="project" value="TreeGrafter"/>
</dbReference>
<evidence type="ECO:0000256" key="5">
    <source>
        <dbReference type="RuleBase" id="RU003833"/>
    </source>
</evidence>
<reference evidence="8 9" key="1">
    <citation type="journal article" date="2015" name="BMC Genomics">
        <title>The genome of the truffle-parasite Tolypocladium ophioglossoides and the evolution of antifungal peptaibiotics.</title>
        <authorList>
            <person name="Quandt C.A."/>
            <person name="Bushley K.E."/>
            <person name="Spatafora J.W."/>
        </authorList>
    </citation>
    <scope>NUCLEOTIDE SEQUENCE [LARGE SCALE GENOMIC DNA]</scope>
    <source>
        <strain evidence="8 9">CBS 100239</strain>
    </source>
</reference>
<dbReference type="GO" id="GO:0046036">
    <property type="term" value="P:CTP metabolic process"/>
    <property type="evidence" value="ECO:0007669"/>
    <property type="project" value="TreeGrafter"/>
</dbReference>
<keyword evidence="7" id="KW-0812">Transmembrane</keyword>
<dbReference type="CDD" id="cd24039">
    <property type="entry name" value="ASKHA_NBD_YND1-like"/>
    <property type="match status" value="1"/>
</dbReference>
<dbReference type="AlphaFoldDB" id="A0A0L0NB54"/>
<dbReference type="Proteomes" id="UP000036947">
    <property type="component" value="Unassembled WGS sequence"/>
</dbReference>
<feature type="binding site" evidence="4">
    <location>
        <begin position="347"/>
        <end position="351"/>
    </location>
    <ligand>
        <name>ATP</name>
        <dbReference type="ChEBI" id="CHEBI:30616"/>
    </ligand>
</feature>
<evidence type="ECO:0000256" key="4">
    <source>
        <dbReference type="PIRSR" id="PIRSR600407-2"/>
    </source>
</evidence>
<dbReference type="GO" id="GO:0005794">
    <property type="term" value="C:Golgi apparatus"/>
    <property type="evidence" value="ECO:0007669"/>
    <property type="project" value="UniProtKB-ARBA"/>
</dbReference>
<keyword evidence="4" id="KW-0547">Nucleotide-binding</keyword>
<dbReference type="Gene3D" id="3.30.420.40">
    <property type="match status" value="1"/>
</dbReference>
<dbReference type="GO" id="GO:0017111">
    <property type="term" value="F:ribonucleoside triphosphate phosphatase activity"/>
    <property type="evidence" value="ECO:0007669"/>
    <property type="project" value="TreeGrafter"/>
</dbReference>
<feature type="transmembrane region" description="Helical" evidence="7">
    <location>
        <begin position="682"/>
        <end position="699"/>
    </location>
</feature>
<feature type="non-terminal residue" evidence="8">
    <location>
        <position position="1"/>
    </location>
</feature>
<keyword evidence="9" id="KW-1185">Reference proteome</keyword>
<dbReference type="Pfam" id="PF01150">
    <property type="entry name" value="GDA1_CD39"/>
    <property type="match status" value="1"/>
</dbReference>
<dbReference type="STRING" id="1163406.A0A0L0NB54"/>
<dbReference type="PROSITE" id="PS01238">
    <property type="entry name" value="GDA1_CD39_NTPASE"/>
    <property type="match status" value="1"/>
</dbReference>
<protein>
    <submittedName>
        <fullName evidence="8">Golgi apyrase</fullName>
    </submittedName>
</protein>
<dbReference type="PANTHER" id="PTHR11782">
    <property type="entry name" value="ADENOSINE/GUANOSINE DIPHOSPHATASE"/>
    <property type="match status" value="1"/>
</dbReference>
<dbReference type="OrthoDB" id="6372431at2759"/>
<keyword evidence="4" id="KW-0067">ATP-binding</keyword>
<name>A0A0L0NB54_TOLOC</name>
<feature type="active site" description="Proton acceptor" evidence="3">
    <location>
        <position position="310"/>
    </location>
</feature>
<evidence type="ECO:0000313" key="8">
    <source>
        <dbReference type="EMBL" id="KND91392.1"/>
    </source>
</evidence>
<dbReference type="GO" id="GO:0045134">
    <property type="term" value="F:UDP phosphatase activity"/>
    <property type="evidence" value="ECO:0007669"/>
    <property type="project" value="TreeGrafter"/>
</dbReference>
<sequence>ALLESRLQRRPKTSPLVSFLRQTFASLVNPIKDPSVPRLPSPCLCATSDAARSPQLQLIASNWLSLPSLSRFILDSPSARASDVDPIDAHHLKHGRNRLAAPSQNLWPASGLAAPTACGKIKARPTAYASETTPFLRNVAIEPGCTASGTHTAAPHGAPMPSWVRTMVRTAQYGVILDAGSSGTRIYVYKWNHPSSATKHTSATEIHSLPRLKLKKNKKIHPGVSNFADDVASVGPDHLQSLIDVALDQVPAAKVPETPVFLMATAGVRFLPKQQQAALLQGICTYLQANTRFDLPDCKSHIQVISGETEGLYGWIAANYLLGGFDRPGEHAHGKGHHTYGFLDMGGASAQIAFAPNTTEASRHADDLKLVRMRRLDGSPMEYKVFTASWLGFGANKARSRYVESLQDNYESTIDEIPDPCMPKDLRTTLSGEPAVGSKATHGQVLVGTGAFDECLRKTHPLLRKDAPCEDHPCLLNGQHVPAIDFDVNHFVGVSEYWHTTHGVFGKEHNAYDLATYQHDVMDFCNRDWAAIEGDLEKRKKTPEQKAQDARAACFKASWLINVLHDGIGIPRVSLESVPNPGINTTNEAAEKAKDKGFLDPFQPVDKIDGIEVSWTLGKMVLYAAGQVSPVGSSSLPVGFGSNVQSGTPSDFEHAGSAPLSPITNSDDDDDDDMLITPSKSTSSLLVLVLVVLLAAYLLRRPERRRRLLSVVRRRRRSGSGRKPTRRGFSLTSKLFGWNPTAYERVMEEGEAAEFELGEMDCDDHNYSDSSDGSRAGKSPGLATPRLNIDRFDDIQPPSAMDRNGVVIRTESRERLAPTLQMLNAGRRSRAGSPTRLKSPLMTPLQDSRRFGFVV</sequence>
<proteinExistence type="inferred from homology"/>
<evidence type="ECO:0000256" key="3">
    <source>
        <dbReference type="PIRSR" id="PIRSR600407-1"/>
    </source>
</evidence>
<evidence type="ECO:0000256" key="7">
    <source>
        <dbReference type="SAM" id="Phobius"/>
    </source>
</evidence>
<dbReference type="GO" id="GO:0005524">
    <property type="term" value="F:ATP binding"/>
    <property type="evidence" value="ECO:0007669"/>
    <property type="project" value="UniProtKB-KW"/>
</dbReference>
<keyword evidence="7" id="KW-0472">Membrane</keyword>
<organism evidence="8 9">
    <name type="scientific">Tolypocladium ophioglossoides (strain CBS 100239)</name>
    <name type="common">Snaketongue truffleclub</name>
    <name type="synonym">Elaphocordyceps ophioglossoides</name>
    <dbReference type="NCBI Taxonomy" id="1163406"/>
    <lineage>
        <taxon>Eukaryota</taxon>
        <taxon>Fungi</taxon>
        <taxon>Dikarya</taxon>
        <taxon>Ascomycota</taxon>
        <taxon>Pezizomycotina</taxon>
        <taxon>Sordariomycetes</taxon>
        <taxon>Hypocreomycetidae</taxon>
        <taxon>Hypocreales</taxon>
        <taxon>Ophiocordycipitaceae</taxon>
        <taxon>Tolypocladium</taxon>
    </lineage>
</organism>
<gene>
    <name evidence="8" type="ORF">TOPH_04197</name>
</gene>
<evidence type="ECO:0000256" key="2">
    <source>
        <dbReference type="ARBA" id="ARBA00022801"/>
    </source>
</evidence>
<evidence type="ECO:0000256" key="1">
    <source>
        <dbReference type="ARBA" id="ARBA00009283"/>
    </source>
</evidence>
<dbReference type="PANTHER" id="PTHR11782:SF121">
    <property type="entry name" value="NUCLEOSIDE-DIPHOSPHATASE MIG-23"/>
    <property type="match status" value="1"/>
</dbReference>
<dbReference type="InterPro" id="IPR000407">
    <property type="entry name" value="GDA1_CD39_NTPase"/>
</dbReference>
<dbReference type="GO" id="GO:0016020">
    <property type="term" value="C:membrane"/>
    <property type="evidence" value="ECO:0007669"/>
    <property type="project" value="TreeGrafter"/>
</dbReference>
<dbReference type="Gene3D" id="3.30.420.150">
    <property type="entry name" value="Exopolyphosphatase. Domain 2"/>
    <property type="match status" value="1"/>
</dbReference>
<evidence type="ECO:0000256" key="6">
    <source>
        <dbReference type="SAM" id="MobiDB-lite"/>
    </source>
</evidence>
<accession>A0A0L0NB54</accession>
<keyword evidence="2 5" id="KW-0378">Hydrolase</keyword>
<dbReference type="GO" id="GO:0006256">
    <property type="term" value="P:UDP catabolic process"/>
    <property type="evidence" value="ECO:0007669"/>
    <property type="project" value="TreeGrafter"/>
</dbReference>
<keyword evidence="7" id="KW-1133">Transmembrane helix</keyword>
<comment type="caution">
    <text evidence="8">The sequence shown here is derived from an EMBL/GenBank/DDBJ whole genome shotgun (WGS) entry which is preliminary data.</text>
</comment>
<evidence type="ECO:0000313" key="9">
    <source>
        <dbReference type="Proteomes" id="UP000036947"/>
    </source>
</evidence>
<dbReference type="EMBL" id="LFRF01000009">
    <property type="protein sequence ID" value="KND91392.1"/>
    <property type="molecule type" value="Genomic_DNA"/>
</dbReference>
<comment type="similarity">
    <text evidence="1 5">Belongs to the GDA1/CD39 NTPase family.</text>
</comment>